<dbReference type="GO" id="GO:0030976">
    <property type="term" value="F:thiamine pyrophosphate binding"/>
    <property type="evidence" value="ECO:0007669"/>
    <property type="project" value="TreeGrafter"/>
</dbReference>
<comment type="caution">
    <text evidence="2">The sequence shown here is derived from an EMBL/GenBank/DDBJ whole genome shotgun (WGS) entry which is preliminary data.</text>
</comment>
<dbReference type="PANTHER" id="PTHR30006">
    <property type="entry name" value="THIAMINE-BINDING PERIPLASMIC PROTEIN-RELATED"/>
    <property type="match status" value="1"/>
</dbReference>
<dbReference type="PROSITE" id="PS51257">
    <property type="entry name" value="PROKAR_LIPOPROTEIN"/>
    <property type="match status" value="1"/>
</dbReference>
<dbReference type="GO" id="GO:0030288">
    <property type="term" value="C:outer membrane-bounded periplasmic space"/>
    <property type="evidence" value="ECO:0007669"/>
    <property type="project" value="TreeGrafter"/>
</dbReference>
<organism evidence="2 3">
    <name type="scientific">Streptococcus urinalis 2285-97</name>
    <dbReference type="NCBI Taxonomy" id="764291"/>
    <lineage>
        <taxon>Bacteria</taxon>
        <taxon>Bacillati</taxon>
        <taxon>Bacillota</taxon>
        <taxon>Bacilli</taxon>
        <taxon>Lactobacillales</taxon>
        <taxon>Streptococcaceae</taxon>
        <taxon>Streptococcus</taxon>
    </lineage>
</organism>
<dbReference type="Proteomes" id="UP000005388">
    <property type="component" value="Unassembled WGS sequence"/>
</dbReference>
<dbReference type="STRING" id="764291.STRUR_0645"/>
<dbReference type="eggNOG" id="COG1840">
    <property type="taxonomic scope" value="Bacteria"/>
</dbReference>
<dbReference type="Gene3D" id="3.40.190.10">
    <property type="entry name" value="Periplasmic binding protein-like II"/>
    <property type="match status" value="2"/>
</dbReference>
<gene>
    <name evidence="2" type="ORF">STRUR_0645</name>
</gene>
<reference evidence="2 3" key="1">
    <citation type="journal article" date="2014" name="Int. J. Syst. Evol. Microbiol.">
        <title>Phylogenomics and the dynamic genome evolution of the genus Streptococcus.</title>
        <authorList>
            <consortium name="The Broad Institute Genome Sequencing Platform"/>
            <person name="Richards V.P."/>
            <person name="Palmer S.R."/>
            <person name="Pavinski Bitar P.D."/>
            <person name="Qin X."/>
            <person name="Weinstock G.M."/>
            <person name="Highlander S.K."/>
            <person name="Town C.D."/>
            <person name="Burne R.A."/>
            <person name="Stanhope M.J."/>
        </authorList>
    </citation>
    <scope>NUCLEOTIDE SEQUENCE [LARGE SCALE GENOMIC DNA]</scope>
    <source>
        <strain evidence="2 3">2285-97</strain>
    </source>
</reference>
<dbReference type="SUPFAM" id="SSF53850">
    <property type="entry name" value="Periplasmic binding protein-like II"/>
    <property type="match status" value="1"/>
</dbReference>
<dbReference type="EMBL" id="AEUZ02000001">
    <property type="protein sequence ID" value="EHJ57024.1"/>
    <property type="molecule type" value="Genomic_DNA"/>
</dbReference>
<keyword evidence="3" id="KW-1185">Reference proteome</keyword>
<name>G5KDK1_9STRE</name>
<dbReference type="GO" id="GO:0015888">
    <property type="term" value="P:thiamine transport"/>
    <property type="evidence" value="ECO:0007669"/>
    <property type="project" value="TreeGrafter"/>
</dbReference>
<dbReference type="GO" id="GO:0030975">
    <property type="term" value="F:thiamine binding"/>
    <property type="evidence" value="ECO:0007669"/>
    <property type="project" value="TreeGrafter"/>
</dbReference>
<sequence length="333" mass="37931">MSKRGIIRTILLLFVVCSCFSPIHLVHALVKKQLIIYSPNSQTILSSIIPAFEEKYNVKITVVRGSTGVLFQKIKSEKYFPKADLMFGGNAIQLASQEELFQPFEIKNRNKLLTEPVSNKIIPYALNGTVIVVNKQLTKHLNIQGYEDLLKSDLKGKVAFGNPEMSSSAFSHLINMLFFQSNNQKIISWDFVQQFLKQNKGIREASSSVIYQDVIEGKMVAGLVYEDMQFSSYHSNILEMVYPKEGTLFMASSVSIVKDAQHKKLASLFIDFLLSKRVQENFVTTSTNRPIRSDIKEKNNIKPFSSIKSINIDNKKILKERKNIYFTKIQKIS</sequence>
<dbReference type="AlphaFoldDB" id="G5KDK1"/>
<dbReference type="RefSeq" id="WP_006739755.1">
    <property type="nucleotide sequence ID" value="NZ_AEUZ02000001.1"/>
</dbReference>
<evidence type="ECO:0000313" key="3">
    <source>
        <dbReference type="Proteomes" id="UP000005388"/>
    </source>
</evidence>
<keyword evidence="1" id="KW-0732">Signal</keyword>
<proteinExistence type="predicted"/>
<accession>G5KDK1</accession>
<evidence type="ECO:0000313" key="2">
    <source>
        <dbReference type="EMBL" id="EHJ57024.1"/>
    </source>
</evidence>
<protein>
    <submittedName>
        <fullName evidence="2">ABC transporter, solute-binding protein</fullName>
    </submittedName>
</protein>
<dbReference type="PANTHER" id="PTHR30006:SF2">
    <property type="entry name" value="ABC TRANSPORTER SUBSTRATE-BINDING PROTEIN"/>
    <property type="match status" value="1"/>
</dbReference>
<dbReference type="Pfam" id="PF13531">
    <property type="entry name" value="SBP_bac_11"/>
    <property type="match status" value="1"/>
</dbReference>
<evidence type="ECO:0000256" key="1">
    <source>
        <dbReference type="ARBA" id="ARBA00022729"/>
    </source>
</evidence>